<feature type="binding site" evidence="14">
    <location>
        <position position="156"/>
    </location>
    <ligand>
        <name>(2R)-3-phosphoglycerate</name>
        <dbReference type="ChEBI" id="CHEBI:58272"/>
    </ligand>
</feature>
<dbReference type="GO" id="GO:0043531">
    <property type="term" value="F:ADP binding"/>
    <property type="evidence" value="ECO:0007669"/>
    <property type="project" value="TreeGrafter"/>
</dbReference>
<feature type="binding site" evidence="13">
    <location>
        <position position="119"/>
    </location>
    <ligand>
        <name>substrate</name>
    </ligand>
</feature>
<dbReference type="HAMAP" id="MF_00145">
    <property type="entry name" value="Phosphoglyc_kinase"/>
    <property type="match status" value="1"/>
</dbReference>
<evidence type="ECO:0000256" key="4">
    <source>
        <dbReference type="ARBA" id="ARBA00011245"/>
    </source>
</evidence>
<dbReference type="FunFam" id="3.40.50.1260:FF:000031">
    <property type="entry name" value="Phosphoglycerate kinase 1"/>
    <property type="match status" value="1"/>
</dbReference>
<dbReference type="CDD" id="cd00318">
    <property type="entry name" value="Phosphoglycerate_kinase"/>
    <property type="match status" value="1"/>
</dbReference>
<dbReference type="InterPro" id="IPR015911">
    <property type="entry name" value="Phosphoglycerate_kinase_CS"/>
</dbReference>
<dbReference type="GO" id="GO:0005524">
    <property type="term" value="F:ATP binding"/>
    <property type="evidence" value="ECO:0007669"/>
    <property type="project" value="UniProtKB-KW"/>
</dbReference>
<comment type="subunit">
    <text evidence="4 13">Monomer.</text>
</comment>
<dbReference type="GO" id="GO:0005829">
    <property type="term" value="C:cytosol"/>
    <property type="evidence" value="ECO:0007669"/>
    <property type="project" value="TreeGrafter"/>
</dbReference>
<evidence type="ECO:0000256" key="1">
    <source>
        <dbReference type="ARBA" id="ARBA00000642"/>
    </source>
</evidence>
<feature type="binding site" evidence="13">
    <location>
        <position position="156"/>
    </location>
    <ligand>
        <name>substrate</name>
    </ligand>
</feature>
<evidence type="ECO:0000256" key="15">
    <source>
        <dbReference type="PIRSR" id="PIRSR000724-2"/>
    </source>
</evidence>
<evidence type="ECO:0000256" key="16">
    <source>
        <dbReference type="RuleBase" id="RU000532"/>
    </source>
</evidence>
<evidence type="ECO:0000256" key="6">
    <source>
        <dbReference type="ARBA" id="ARBA00016471"/>
    </source>
</evidence>
<evidence type="ECO:0000313" key="17">
    <source>
        <dbReference type="EMBL" id="KAA9135064.1"/>
    </source>
</evidence>
<evidence type="ECO:0000256" key="7">
    <source>
        <dbReference type="ARBA" id="ARBA00022490"/>
    </source>
</evidence>
<comment type="caution">
    <text evidence="17">The sequence shown here is derived from an EMBL/GenBank/DDBJ whole genome shotgun (WGS) entry which is preliminary data.</text>
</comment>
<sequence length="405" mass="42502">MPLRTLASLGSLAGKRVIVRADLNVPLRDGVITDDGRVRATLPTLNALINQGARLVVCSHLGRPDGEPNPAYSLAPVAQRLSELLGKPVAFARDTVGESAHEAVASLGDGDVTVIENLRFNPGETSKDAVERRTFAEQLAGLGDALVSDGFGVVHRKQASVYELAEILPSAAGLLIEAELDVLDRLTENPERPYTVVLGGSKVSDKLGVIAHLLPRVDTILVGGGMLYTFLAAKGYRVGASLLEKDQIETVSGYMREAEERGVKLVLPVDAVMAASFSADADHVVADADSLEDTAFGASGMGLDIGPRSAEMFAEIIRDSKTVFWNGPMGVFEMPAFAAGTKTVAQALTEVDGLSVVGGGDSAAAVRQLGFRDDQFGHISTGGGASLEFLEGKKLPGLEVLGWSV</sequence>
<organism evidence="17 18">
    <name type="scientific">Microbacterium caowuchunii</name>
    <dbReference type="NCBI Taxonomy" id="2614638"/>
    <lineage>
        <taxon>Bacteria</taxon>
        <taxon>Bacillati</taxon>
        <taxon>Actinomycetota</taxon>
        <taxon>Actinomycetes</taxon>
        <taxon>Micrococcales</taxon>
        <taxon>Microbacteriaceae</taxon>
        <taxon>Microbacterium</taxon>
    </lineage>
</organism>
<dbReference type="PRINTS" id="PR00477">
    <property type="entry name" value="PHGLYCKINASE"/>
</dbReference>
<keyword evidence="10 13" id="KW-0418">Kinase</keyword>
<feature type="binding site" evidence="13 14">
    <location>
        <begin position="22"/>
        <end position="24"/>
    </location>
    <ligand>
        <name>substrate</name>
    </ligand>
</feature>
<feature type="binding site" evidence="14">
    <location>
        <position position="119"/>
    </location>
    <ligand>
        <name>(2R)-3-phosphoglycerate</name>
        <dbReference type="ChEBI" id="CHEBI:58272"/>
    </ligand>
</feature>
<gene>
    <name evidence="13" type="primary">pgk</name>
    <name evidence="17" type="ORF">F6B40_05155</name>
</gene>
<dbReference type="GO" id="GO:0006094">
    <property type="term" value="P:gluconeogenesis"/>
    <property type="evidence" value="ECO:0007669"/>
    <property type="project" value="TreeGrafter"/>
</dbReference>
<evidence type="ECO:0000256" key="13">
    <source>
        <dbReference type="HAMAP-Rule" id="MF_00145"/>
    </source>
</evidence>
<feature type="binding site" evidence="13 15">
    <location>
        <position position="333"/>
    </location>
    <ligand>
        <name>ATP</name>
        <dbReference type="ChEBI" id="CHEBI:30616"/>
    </ligand>
</feature>
<evidence type="ECO:0000256" key="10">
    <source>
        <dbReference type="ARBA" id="ARBA00022777"/>
    </source>
</evidence>
<dbReference type="UniPathway" id="UPA00109">
    <property type="reaction ID" value="UER00185"/>
</dbReference>
<feature type="binding site" evidence="14">
    <location>
        <position position="37"/>
    </location>
    <ligand>
        <name>(2R)-3-phosphoglycerate</name>
        <dbReference type="ChEBI" id="CHEBI:58272"/>
    </ligand>
</feature>
<feature type="binding site" evidence="13 14">
    <location>
        <begin position="60"/>
        <end position="63"/>
    </location>
    <ligand>
        <name>substrate</name>
    </ligand>
</feature>
<keyword evidence="11 13" id="KW-0067">ATP-binding</keyword>
<evidence type="ECO:0000313" key="18">
    <source>
        <dbReference type="Proteomes" id="UP000326838"/>
    </source>
</evidence>
<accession>A0A5N0TL53</accession>
<dbReference type="AlphaFoldDB" id="A0A5N0TL53"/>
<keyword evidence="8 13" id="KW-0808">Transferase</keyword>
<dbReference type="InterPro" id="IPR001576">
    <property type="entry name" value="Phosphoglycerate_kinase"/>
</dbReference>
<comment type="catalytic activity">
    <reaction evidence="1 13 16">
        <text>(2R)-3-phosphoglycerate + ATP = (2R)-3-phospho-glyceroyl phosphate + ADP</text>
        <dbReference type="Rhea" id="RHEA:14801"/>
        <dbReference type="ChEBI" id="CHEBI:30616"/>
        <dbReference type="ChEBI" id="CHEBI:57604"/>
        <dbReference type="ChEBI" id="CHEBI:58272"/>
        <dbReference type="ChEBI" id="CHEBI:456216"/>
        <dbReference type="EC" id="2.7.2.3"/>
    </reaction>
</comment>
<dbReference type="EMBL" id="VYUY01000006">
    <property type="protein sequence ID" value="KAA9135064.1"/>
    <property type="molecule type" value="Genomic_DNA"/>
</dbReference>
<dbReference type="PROSITE" id="PS00111">
    <property type="entry name" value="PGLYCERATE_KINASE"/>
    <property type="match status" value="1"/>
</dbReference>
<dbReference type="PIRSF" id="PIRSF000724">
    <property type="entry name" value="Pgk"/>
    <property type="match status" value="1"/>
</dbReference>
<keyword evidence="18" id="KW-1185">Reference proteome</keyword>
<dbReference type="Pfam" id="PF00162">
    <property type="entry name" value="PGK"/>
    <property type="match status" value="1"/>
</dbReference>
<dbReference type="SUPFAM" id="SSF53748">
    <property type="entry name" value="Phosphoglycerate kinase"/>
    <property type="match status" value="1"/>
</dbReference>
<dbReference type="InterPro" id="IPR015824">
    <property type="entry name" value="Phosphoglycerate_kinase_N"/>
</dbReference>
<protein>
    <recommendedName>
        <fullName evidence="6 13">Phosphoglycerate kinase</fullName>
        <ecNumber evidence="5 13">2.7.2.3</ecNumber>
    </recommendedName>
</protein>
<dbReference type="InterPro" id="IPR036043">
    <property type="entry name" value="Phosphoglycerate_kinase_sf"/>
</dbReference>
<dbReference type="PANTHER" id="PTHR11406">
    <property type="entry name" value="PHOSPHOGLYCERATE KINASE"/>
    <property type="match status" value="1"/>
</dbReference>
<evidence type="ECO:0000256" key="8">
    <source>
        <dbReference type="ARBA" id="ARBA00022679"/>
    </source>
</evidence>
<comment type="subcellular location">
    <subcellularLocation>
        <location evidence="13">Cytoplasm</location>
    </subcellularLocation>
</comment>
<feature type="binding site" evidence="13">
    <location>
        <position position="37"/>
    </location>
    <ligand>
        <name>substrate</name>
    </ligand>
</feature>
<feature type="binding site" evidence="13 15">
    <location>
        <begin position="359"/>
        <end position="362"/>
    </location>
    <ligand>
        <name>ATP</name>
        <dbReference type="ChEBI" id="CHEBI:30616"/>
    </ligand>
</feature>
<keyword evidence="7 13" id="KW-0963">Cytoplasm</keyword>
<dbReference type="PANTHER" id="PTHR11406:SF23">
    <property type="entry name" value="PHOSPHOGLYCERATE KINASE 1, CHLOROPLASTIC-RELATED"/>
    <property type="match status" value="1"/>
</dbReference>
<keyword evidence="9 13" id="KW-0547">Nucleotide-binding</keyword>
<dbReference type="EC" id="2.7.2.3" evidence="5 13"/>
<feature type="binding site" evidence="13 15">
    <location>
        <position position="206"/>
    </location>
    <ligand>
        <name>ATP</name>
        <dbReference type="ChEBI" id="CHEBI:30616"/>
    </ligand>
</feature>
<reference evidence="18" key="1">
    <citation type="submission" date="2019-09" db="EMBL/GenBank/DDBJ databases">
        <title>Mumia zhuanghuii sp. nov. isolated from the intestinal contents of plateau pika (Ochotona curzoniae) in the Qinghai-Tibet plateau of China.</title>
        <authorList>
            <person name="Tian Z."/>
        </authorList>
    </citation>
    <scope>NUCLEOTIDE SEQUENCE [LARGE SCALE GENOMIC DNA]</scope>
    <source>
        <strain evidence="18">L-033</strain>
    </source>
</reference>
<keyword evidence="12 13" id="KW-0324">Glycolysis</keyword>
<evidence type="ECO:0000256" key="3">
    <source>
        <dbReference type="ARBA" id="ARBA00008982"/>
    </source>
</evidence>
<dbReference type="FunFam" id="3.40.50.1260:FF:000006">
    <property type="entry name" value="Phosphoglycerate kinase"/>
    <property type="match status" value="1"/>
</dbReference>
<evidence type="ECO:0000256" key="11">
    <source>
        <dbReference type="ARBA" id="ARBA00022840"/>
    </source>
</evidence>
<feature type="binding site" evidence="13">
    <location>
        <position position="302"/>
    </location>
    <ligand>
        <name>ATP</name>
        <dbReference type="ChEBI" id="CHEBI:30616"/>
    </ligand>
</feature>
<dbReference type="RefSeq" id="WP_150892419.1">
    <property type="nucleotide sequence ID" value="NZ_VYUY01000006.1"/>
</dbReference>
<comment type="similarity">
    <text evidence="3 13 16">Belongs to the phosphoglycerate kinase family.</text>
</comment>
<evidence type="ECO:0000256" key="5">
    <source>
        <dbReference type="ARBA" id="ARBA00013061"/>
    </source>
</evidence>
<evidence type="ECO:0000256" key="14">
    <source>
        <dbReference type="PIRSR" id="PIRSR000724-1"/>
    </source>
</evidence>
<comment type="pathway">
    <text evidence="2 13">Carbohydrate degradation; glycolysis; pyruvate from D-glyceraldehyde 3-phosphate: step 2/5.</text>
</comment>
<evidence type="ECO:0000256" key="2">
    <source>
        <dbReference type="ARBA" id="ARBA00004838"/>
    </source>
</evidence>
<evidence type="ECO:0000256" key="9">
    <source>
        <dbReference type="ARBA" id="ARBA00022741"/>
    </source>
</evidence>
<dbReference type="GO" id="GO:0006096">
    <property type="term" value="P:glycolytic process"/>
    <property type="evidence" value="ECO:0007669"/>
    <property type="project" value="UniProtKB-UniRule"/>
</dbReference>
<proteinExistence type="inferred from homology"/>
<dbReference type="GO" id="GO:0004618">
    <property type="term" value="F:phosphoglycerate kinase activity"/>
    <property type="evidence" value="ECO:0007669"/>
    <property type="project" value="UniProtKB-UniRule"/>
</dbReference>
<dbReference type="Gene3D" id="3.40.50.1260">
    <property type="entry name" value="Phosphoglycerate kinase, N-terminal domain"/>
    <property type="match status" value="2"/>
</dbReference>
<name>A0A5N0TL53_9MICO</name>
<dbReference type="Proteomes" id="UP000326838">
    <property type="component" value="Unassembled WGS sequence"/>
</dbReference>
<evidence type="ECO:0000256" key="12">
    <source>
        <dbReference type="ARBA" id="ARBA00023152"/>
    </source>
</evidence>